<dbReference type="EnsemblPlants" id="OMERI09G11380.1">
    <property type="protein sequence ID" value="OMERI09G11380.1"/>
    <property type="gene ID" value="OMERI09G11380"/>
</dbReference>
<dbReference type="AlphaFoldDB" id="A0A0E0ETH0"/>
<organism evidence="2">
    <name type="scientific">Oryza meridionalis</name>
    <dbReference type="NCBI Taxonomy" id="40149"/>
    <lineage>
        <taxon>Eukaryota</taxon>
        <taxon>Viridiplantae</taxon>
        <taxon>Streptophyta</taxon>
        <taxon>Embryophyta</taxon>
        <taxon>Tracheophyta</taxon>
        <taxon>Spermatophyta</taxon>
        <taxon>Magnoliopsida</taxon>
        <taxon>Liliopsida</taxon>
        <taxon>Poales</taxon>
        <taxon>Poaceae</taxon>
        <taxon>BOP clade</taxon>
        <taxon>Oryzoideae</taxon>
        <taxon>Oryzeae</taxon>
        <taxon>Oryzinae</taxon>
        <taxon>Oryza</taxon>
    </lineage>
</organism>
<accession>A0A0E0ETH0</accession>
<proteinExistence type="predicted"/>
<evidence type="ECO:0000313" key="3">
    <source>
        <dbReference type="Proteomes" id="UP000008021"/>
    </source>
</evidence>
<name>A0A0E0ETH0_9ORYZ</name>
<reference evidence="2" key="2">
    <citation type="submission" date="2018-05" db="EMBL/GenBank/DDBJ databases">
        <title>OmerRS3 (Oryza meridionalis Reference Sequence Version 3).</title>
        <authorList>
            <person name="Zhang J."/>
            <person name="Kudrna D."/>
            <person name="Lee S."/>
            <person name="Talag J."/>
            <person name="Welchert J."/>
            <person name="Wing R.A."/>
        </authorList>
    </citation>
    <scope>NUCLEOTIDE SEQUENCE [LARGE SCALE GENOMIC DNA]</scope>
    <source>
        <strain evidence="2">cv. OR44</strain>
    </source>
</reference>
<protein>
    <submittedName>
        <fullName evidence="2">Uncharacterized protein</fullName>
    </submittedName>
</protein>
<dbReference type="HOGENOM" id="CLU_2999804_0_0_1"/>
<feature type="region of interest" description="Disordered" evidence="1">
    <location>
        <begin position="37"/>
        <end position="57"/>
    </location>
</feature>
<evidence type="ECO:0000256" key="1">
    <source>
        <dbReference type="SAM" id="MobiDB-lite"/>
    </source>
</evidence>
<sequence length="57" mass="6165">MPSPVLLAFQCTRGGSCPRNCRTPVLHRCEGSEAGAVRGNTGPGRQAWRKIEIASQR</sequence>
<reference evidence="2" key="1">
    <citation type="submission" date="2015-04" db="UniProtKB">
        <authorList>
            <consortium name="EnsemblPlants"/>
        </authorList>
    </citation>
    <scope>IDENTIFICATION</scope>
</reference>
<keyword evidence="3" id="KW-1185">Reference proteome</keyword>
<dbReference type="Proteomes" id="UP000008021">
    <property type="component" value="Chromosome 9"/>
</dbReference>
<dbReference type="Gramene" id="OMERI09G11380.1">
    <property type="protein sequence ID" value="OMERI09G11380.1"/>
    <property type="gene ID" value="OMERI09G11380"/>
</dbReference>
<evidence type="ECO:0000313" key="2">
    <source>
        <dbReference type="EnsemblPlants" id="OMERI09G11380.1"/>
    </source>
</evidence>